<name>A0A0L0C1A6_LUCCU</name>
<feature type="compositionally biased region" description="Polar residues" evidence="1">
    <location>
        <begin position="10"/>
        <end position="26"/>
    </location>
</feature>
<sequence length="40" mass="4754">MRLDTVQMPMFQSTSRPSIPYQNQMNNSSKIFKGSYEQWP</sequence>
<evidence type="ECO:0000256" key="1">
    <source>
        <dbReference type="SAM" id="MobiDB-lite"/>
    </source>
</evidence>
<evidence type="ECO:0000313" key="2">
    <source>
        <dbReference type="EMBL" id="KNC26070.1"/>
    </source>
</evidence>
<proteinExistence type="predicted"/>
<dbReference type="AlphaFoldDB" id="A0A0L0C1A6"/>
<accession>A0A0L0C1A6</accession>
<feature type="region of interest" description="Disordered" evidence="1">
    <location>
        <begin position="1"/>
        <end position="26"/>
    </location>
</feature>
<organism evidence="2 3">
    <name type="scientific">Lucilia cuprina</name>
    <name type="common">Green bottle fly</name>
    <name type="synonym">Australian sheep blowfly</name>
    <dbReference type="NCBI Taxonomy" id="7375"/>
    <lineage>
        <taxon>Eukaryota</taxon>
        <taxon>Metazoa</taxon>
        <taxon>Ecdysozoa</taxon>
        <taxon>Arthropoda</taxon>
        <taxon>Hexapoda</taxon>
        <taxon>Insecta</taxon>
        <taxon>Pterygota</taxon>
        <taxon>Neoptera</taxon>
        <taxon>Endopterygota</taxon>
        <taxon>Diptera</taxon>
        <taxon>Brachycera</taxon>
        <taxon>Muscomorpha</taxon>
        <taxon>Oestroidea</taxon>
        <taxon>Calliphoridae</taxon>
        <taxon>Luciliinae</taxon>
        <taxon>Lucilia</taxon>
    </lineage>
</organism>
<keyword evidence="3" id="KW-1185">Reference proteome</keyword>
<evidence type="ECO:0000313" key="3">
    <source>
        <dbReference type="Proteomes" id="UP000037069"/>
    </source>
</evidence>
<comment type="caution">
    <text evidence="2">The sequence shown here is derived from an EMBL/GenBank/DDBJ whole genome shotgun (WGS) entry which is preliminary data.</text>
</comment>
<dbReference type="EMBL" id="JRES01001028">
    <property type="protein sequence ID" value="KNC26070.1"/>
    <property type="molecule type" value="Genomic_DNA"/>
</dbReference>
<protein>
    <submittedName>
        <fullName evidence="2">Uncharacterized protein</fullName>
    </submittedName>
</protein>
<gene>
    <name evidence="2" type="ORF">FF38_14029</name>
</gene>
<reference evidence="2 3" key="1">
    <citation type="journal article" date="2015" name="Nat. Commun.">
        <title>Lucilia cuprina genome unlocks parasitic fly biology to underpin future interventions.</title>
        <authorList>
            <person name="Anstead C.A."/>
            <person name="Korhonen P.K."/>
            <person name="Young N.D."/>
            <person name="Hall R.S."/>
            <person name="Jex A.R."/>
            <person name="Murali S.C."/>
            <person name="Hughes D.S."/>
            <person name="Lee S.F."/>
            <person name="Perry T."/>
            <person name="Stroehlein A.J."/>
            <person name="Ansell B.R."/>
            <person name="Breugelmans B."/>
            <person name="Hofmann A."/>
            <person name="Qu J."/>
            <person name="Dugan S."/>
            <person name="Lee S.L."/>
            <person name="Chao H."/>
            <person name="Dinh H."/>
            <person name="Han Y."/>
            <person name="Doddapaneni H.V."/>
            <person name="Worley K.C."/>
            <person name="Muzny D.M."/>
            <person name="Ioannidis P."/>
            <person name="Waterhouse R.M."/>
            <person name="Zdobnov E.M."/>
            <person name="James P.J."/>
            <person name="Bagnall N.H."/>
            <person name="Kotze A.C."/>
            <person name="Gibbs R.A."/>
            <person name="Richards S."/>
            <person name="Batterham P."/>
            <person name="Gasser R.B."/>
        </authorList>
    </citation>
    <scope>NUCLEOTIDE SEQUENCE [LARGE SCALE GENOMIC DNA]</scope>
    <source>
        <strain evidence="2 3">LS</strain>
        <tissue evidence="2">Full body</tissue>
    </source>
</reference>
<dbReference type="Proteomes" id="UP000037069">
    <property type="component" value="Unassembled WGS sequence"/>
</dbReference>